<evidence type="ECO:0000256" key="1">
    <source>
        <dbReference type="SAM" id="Coils"/>
    </source>
</evidence>
<evidence type="ECO:0000313" key="7">
    <source>
        <dbReference type="Proteomes" id="UP000222072"/>
    </source>
</evidence>
<proteinExistence type="predicted"/>
<gene>
    <name evidence="6" type="ORF">ZC03_015</name>
</gene>
<feature type="coiled-coil region" evidence="1">
    <location>
        <begin position="517"/>
        <end position="544"/>
    </location>
</feature>
<dbReference type="EMBL" id="KU356690">
    <property type="protein sequence ID" value="AMD43402.1"/>
    <property type="molecule type" value="Genomic_DNA"/>
</dbReference>
<evidence type="ECO:0000259" key="3">
    <source>
        <dbReference type="Pfam" id="PF21769"/>
    </source>
</evidence>
<evidence type="ECO:0000259" key="5">
    <source>
        <dbReference type="Pfam" id="PF21894"/>
    </source>
</evidence>
<dbReference type="Pfam" id="PF21894">
    <property type="entry name" value="N4_RNAP_helical"/>
    <property type="match status" value="1"/>
</dbReference>
<dbReference type="InterPro" id="IPR054062">
    <property type="entry name" value="vRNAP_dom2"/>
</dbReference>
<keyword evidence="7" id="KW-1185">Reference proteome</keyword>
<evidence type="ECO:0000256" key="2">
    <source>
        <dbReference type="SAM" id="MobiDB-lite"/>
    </source>
</evidence>
<dbReference type="Pfam" id="PF21769">
    <property type="entry name" value="vRNAP_dom"/>
    <property type="match status" value="1"/>
</dbReference>
<reference evidence="6 7" key="1">
    <citation type="journal article" date="2017" name="BMC Genomics">
        <title>Three novel Pseudomonas phages isolated from composting provide insights into the evolution and diversity of tailed phages.</title>
        <authorList>
            <person name="Amgarten D."/>
            <person name="Martins L.F."/>
            <person name="Lombardi K.C."/>
            <person name="Antunes L.P."/>
            <person name="de Souza A.P.S."/>
            <person name="Nicastro G.G."/>
            <person name="Kitajima E.W."/>
            <person name="Quaggio R.B."/>
            <person name="Upton C."/>
            <person name="Setubal J.C."/>
            <person name="da Silva A.M."/>
        </authorList>
    </citation>
    <scope>NUCLEOTIDE SEQUENCE [LARGE SCALE GENOMIC DNA]</scope>
</reference>
<name>A0A1L2C924_9CAUD</name>
<feature type="compositionally biased region" description="Low complexity" evidence="2">
    <location>
        <begin position="964"/>
        <end position="1009"/>
    </location>
</feature>
<accession>A0A1L2C924</accession>
<dbReference type="Proteomes" id="UP000222072">
    <property type="component" value="Segment"/>
</dbReference>
<keyword evidence="1" id="KW-0175">Coiled coil</keyword>
<keyword evidence="6" id="KW-0804">Transcription</keyword>
<keyword evidence="6" id="KW-0240">DNA-directed RNA polymerase</keyword>
<dbReference type="Gene3D" id="3.30.70.2440">
    <property type="match status" value="2"/>
</dbReference>
<sequence length="3644" mass="399620">MNDLLKYLEQVGTSTISNNSTPDPRPAQKNARDILESFDAARRERETNYDVEEFAKRTQGAIEQASNLISERSNARAVGDVTAGVASGVYGTVTGGLNLFLNPEAINALRAPLEMLENAKSPQARNQMEYYNRETALYNKTIENAVMEGRISSFDGQVLIAKNSFKSMNAGTAEAYMSAGAGSVGFLIGMSAFGGPVGAAAAWTAMGASSLAAPVDTVLSELYSEESPGVFKYTHEDLMDSSPVYQKAFKETGSEEEARRAVFNEARTKSVLSWENLGGTLIELFGERLLLRMSGVLKTARQIGGITAIPKNLTKATVGETAAEVTGDTGSTIGANVGIQETFDKSRDRLAGVGENIPGAVIGSIGGVAAASPGTVLTGIANTLAGESDNTGSKKLISDSEGLTQEISNIALPAAKGENVPEAENDIVSKLRNVQELYNTGGGKELPESLREIAGAEQSRIRQIVSLYEHVASGKATPEETIEIGKVLQEYSADLDAATNELGDPNQIEDADQARIIQAAIKNRDQILNDNKNLEAAVQKATELVASREVQKDESGKLTKEGTKTVSDKLALAPESLTREDVEAALEMLPDFSDSDRAKLKFIRDSLNKQRELDQQRADAGMNQPIDVVGREVLSEYGEGSKGKSVLGHATSVMDSMRAGRTSDAKAQMGTLRRFIASHTNKLNALEKAVAEGSNKATYRTYNKALNKGVNTTIEVKGKAQNLRRAVAQELAFMTDVYNRLVDAYKGLGNPITPPETVNTVFTGSSEADTRTSQEKVTEPRKPRVVSRMTPESVQQMSSSDVYRQFQNLEATANRNFNQESDFNVLRDEIARREKAVMDSIQPIEQVEAMSRPEQRAYLSTLRTIPEAFRSDELAAHIAEVVDVLNRPEPASQPEPEAVPAPATPEPSEAVERVKAKFEQLDLESSERLISNMGAVVTKLYDGSISPGELALLEQRINAYLNRSTPPTSPDSSTEASAPVNETAAPQTQETAQQPETTAETESQPTAESQSKTVAERIFGNTKIAKAVNIAADKTRIYTENFMNSLVRRFREATDAPTKTYGDYLVQQRTRISEMLGAYDEVGNPTPGSLLHNIHTAMDGQLLYNLDSSPSKLKILENLIRPYIGKQDIREWMNQNMPKPAKNTAAGREQGRRRAEAAIKSVLAQGMDEASVNRAMNQFKADILARNRTHRMLDLMSYDPETNRFTLDNRVMNAAALALTDYIGNFRNYAETYQEPNEIAKALGATESNALTYEFDGEQGSLTVEQLSTMGYSTFRRAVANVSSIANAMLGMRGKSTAGDGDINSPMQNLIGTLMENMGESSASPLSFVSIRVTNDNGVTFPILIPVSTPEEGSQLSNLMQAGDLGNRSTLVEPERVRYVNTVPPKKTTDKQGNRLTKKQQDALEVANNVAFRANPKTFNLFTRVLGRVGMLRAFGNPDALDDNVPMSRLDRESKNGKNIQVLNSLQELYSLENEITAQGGNLTETPVYYSHAYSSVTRLMMEGGYNPQADKIIRAVMSPHGTTIDASGFIEHLASGSMADASNVNRFLTIAYAQALGVSIQNRTMEQIHQDLNKILDSEMREIAGEWAAAASQATETDLSNLIDRTKEKLGGDFTELAVQTLVEIGDILAGNNTSNFTTHAYVEADGITNGPFMAGMILGIQQFSPDWVRFTSNGGLYIGREETSNDYRSGQIADPNASRPDNYTAVTQEANVLVEKALRFFHEGGNNQVKQAIRSIRDLFKHGLSSPVINADGQIEIARNVGKNPVTVTFYGSGLTGIASKFANEVAHGIYEIATAALQSSNINEFAESVIKGDLSTEQKVEALKNLLNAFDYLVNGRIGMKEGVPYYSTNTGTRLNLLGRFNTNKESLVNLRLTKEQLENLQTNLKPTLVDPLVTSLQSLAGSTLQGTEVIQRSTSAFSDLLAAVFQKEVSQLISNPDFDPTVGLSRKDIQGIIDKLKAFGITDTIGDSLFSLITQEGAIPGLEIPLDTIRGSGLHHMESSYKNLTNIGVGGIPRFVISRGDGATIVEFFNRALEQGVTTPLAIFDGINLGVNEFETGSKLANESVLHSIMQNPVQGLSNQIEKGMYPMLEELGFEIGPDSSVSVQNGEEIKALVDTLTERIGNKDVAESIVLRGLKNAIPGLAQDESVKLSDFADKTFDEPIILVPRVARSIQDLQKLIKTDAELEVWKAIHPFMRVFEDVEHLQSVKKKYDDIYLEHPEGIGSIFSTASIKLLANRVTENLDTLKKFKFSVDQMAGVGQPAVNDGISLDSKDFNEISQALQAESKKAKEDAFAGGKEYLFRMNTRHWQKNADGSMTLTDYAGFRELLARSFPQGDFRSNVANRVVRMLEALEVEIVVDPKAYGPHFSPETNRVILTNNSSTAALHEMIHGVITQTIHDKYIRGKKMRPAVERAFADLEAIMNELINDPNAILSPVWNMAITHMVRAGNRTRAVWGARAATGSMINEMLAIWLTNPTLAADAMSRPPKSKLRKLGEAVLNLFRNTFGLKQDDKVDSLFMRMAYSMDVLARDAVRSLNEVTEGSEPSLDMFDPNGIGMSQPLYREFMDVVNQAEAQLREVDKDLTLKRALDSVDSADIFKANGFYMDANQEKAFNQLREIFTVSTKVNPEVKSNLYRLASHILRNIKPEHFGDVSQPGSPSYHVAHNKHAAVTGSASGSREAMVVNLLALASVNPEMQEVLNQIGIPQAEKSSETESTWERVLGQAGYDAMNKLSNYLSGTRKGEVPTELLSRLMESVEKKPEGESNKIWTLPGQLIDQINDKTSDLLTDLGNYIGGTGQNLIRNSNSRAATISGGILGAVGAALSKDSAMGFAEQMNSVFNSMDNFNFLKDTMRDIIGRTDLNASVYDLIKVVRSHVQRLRQMYVEGVETNIKKRFKTTPSQEQMNSLQRTLAETDSAAIVGSLGLDKAIDILSDDNKVTRRIRQLENIINRNPDSAFLIEKSKQLAKYLTTGETGSMLLLNATHIAGKFGHEGSAESIEAVDANLVNVIDEYVSLLAFQDSDKETFRQLLQTEPEAVRYIMAILDGIRKDEMAKPGSYGKPIGIKGYIPSRSAGSIKIIRDDMAEQYINKGYVRVGDYEGTHYDNKNIKRGYYVNMLDEARPFAQGIIQNVVASHNGLTINDDPLSENLIPTGFDIETIENIIADGIQNTSKFGLVPIFDENGNVVNLVRAIDPAVAREKNSNNDFAANLGKWRGRQIEESTAEQINRVIVDELESAYNKDTKKGEYVDLLNLNTDDPVIKDALSILNKEAIRYSKDTYGRMMVRKELLNNVIGYRQAGVADIWNGISRLKPETRRQIQRALETMIGPKAFKYMVQGENALRGLVADAKQLIVVKSVVIPAVNGLSNILHMMARGVPLQSIVRGIPRKLAEIEQYSQGMKRIIEIESEILASSEPAQIRRLEAERSSILEHHRSLSIYPLIESGEFASIVSVQIDQESGDLNKGKIAEYLESKINQLPSGGRTLANNLLISKNTAIYQFLQKSVDYGDFIAKAIIFDDIVQRQKRSPQYALGRIKEEFINYDYLPGRVRGALEANGLLWFFNFKLRSLKIALSMIRENPITALMTVGAVPMSTPVGNLGLPLDDNILSQTFTGAVGYSIGPEMGINSAMLHPLSALIFK</sequence>
<feature type="region of interest" description="Disordered" evidence="2">
    <location>
        <begin position="962"/>
        <end position="1014"/>
    </location>
</feature>
<evidence type="ECO:0000313" key="6">
    <source>
        <dbReference type="EMBL" id="AMD43402.1"/>
    </source>
</evidence>
<feature type="domain" description="Virion DNA-directed RNA polymerase" evidence="4">
    <location>
        <begin position="1400"/>
        <end position="1517"/>
    </location>
</feature>
<evidence type="ECO:0000259" key="4">
    <source>
        <dbReference type="Pfam" id="PF21867"/>
    </source>
</evidence>
<feature type="compositionally biased region" description="Pro residues" evidence="2">
    <location>
        <begin position="891"/>
        <end position="905"/>
    </location>
</feature>
<feature type="region of interest" description="Disordered" evidence="2">
    <location>
        <begin position="888"/>
        <end position="910"/>
    </location>
</feature>
<dbReference type="GO" id="GO:0000428">
    <property type="term" value="C:DNA-directed RNA polymerase complex"/>
    <property type="evidence" value="ECO:0007669"/>
    <property type="project" value="UniProtKB-KW"/>
</dbReference>
<dbReference type="InterPro" id="IPR053805">
    <property type="entry name" value="N4_RNAP_helical"/>
</dbReference>
<dbReference type="InterPro" id="IPR049432">
    <property type="entry name" value="vRNAP_dom"/>
</dbReference>
<protein>
    <submittedName>
        <fullName evidence="6">Virion DNA-directed RNA polymerase</fullName>
    </submittedName>
</protein>
<dbReference type="Pfam" id="PF21867">
    <property type="entry name" value="vRNAP_dom_2"/>
    <property type="match status" value="1"/>
</dbReference>
<feature type="domain" description="Virion DNA-directed RNA polymerase" evidence="3">
    <location>
        <begin position="2013"/>
        <end position="2085"/>
    </location>
</feature>
<feature type="domain" description="Bacteriophage N4 RNA polymerase helical" evidence="5">
    <location>
        <begin position="1728"/>
        <end position="1933"/>
    </location>
</feature>
<organism evidence="6 7">
    <name type="scientific">Pseudomonas phage ZC03</name>
    <dbReference type="NCBI Taxonomy" id="1622115"/>
    <lineage>
        <taxon>Viruses</taxon>
        <taxon>Duplodnaviria</taxon>
        <taxon>Heunggongvirae</taxon>
        <taxon>Uroviricota</taxon>
        <taxon>Caudoviricetes</taxon>
        <taxon>Schitoviridae</taxon>
        <taxon>Zicotriavirus</taxon>
        <taxon>Zicotriavirus ZC03</taxon>
    </lineage>
</organism>